<comment type="catalytic activity">
    <reaction evidence="13">
        <text>a very-long-chain (3R)-3-hydroxyacyl-CoA = a very-long-chain (2E)-enoyl-CoA + H2O</text>
        <dbReference type="Rhea" id="RHEA:45812"/>
        <dbReference type="ChEBI" id="CHEBI:15377"/>
        <dbReference type="ChEBI" id="CHEBI:83728"/>
        <dbReference type="ChEBI" id="CHEBI:85440"/>
        <dbReference type="EC" id="4.2.1.134"/>
    </reaction>
</comment>
<dbReference type="GO" id="GO:0005789">
    <property type="term" value="C:endoplasmic reticulum membrane"/>
    <property type="evidence" value="ECO:0007669"/>
    <property type="project" value="UniProtKB-SubCell"/>
</dbReference>
<dbReference type="GO" id="GO:0042761">
    <property type="term" value="P:very long-chain fatty acid biosynthetic process"/>
    <property type="evidence" value="ECO:0007669"/>
    <property type="project" value="TreeGrafter"/>
</dbReference>
<evidence type="ECO:0000256" key="3">
    <source>
        <dbReference type="ARBA" id="ARBA00007811"/>
    </source>
</evidence>
<dbReference type="GO" id="GO:0030148">
    <property type="term" value="P:sphingolipid biosynthetic process"/>
    <property type="evidence" value="ECO:0007669"/>
    <property type="project" value="TreeGrafter"/>
</dbReference>
<dbReference type="GO" id="GO:0102158">
    <property type="term" value="F:very-long-chain (3R)-3-hydroxyacyl-CoA dehydratase activity"/>
    <property type="evidence" value="ECO:0007669"/>
    <property type="project" value="UniProtKB-EC"/>
</dbReference>
<name>A0A2G5HNY0_CERBT</name>
<evidence type="ECO:0000256" key="7">
    <source>
        <dbReference type="ARBA" id="ARBA00022832"/>
    </source>
</evidence>
<evidence type="ECO:0000256" key="10">
    <source>
        <dbReference type="ARBA" id="ARBA00023136"/>
    </source>
</evidence>
<keyword evidence="9 13" id="KW-0443">Lipid metabolism</keyword>
<dbReference type="Proteomes" id="UP001302367">
    <property type="component" value="Chromosome 6"/>
</dbReference>
<keyword evidence="17" id="KW-1185">Reference proteome</keyword>
<comment type="pathway">
    <text evidence="2 13">Lipid metabolism; fatty acid biosynthesis.</text>
</comment>
<feature type="transmembrane region" description="Helical" evidence="13">
    <location>
        <begin position="193"/>
        <end position="218"/>
    </location>
</feature>
<dbReference type="EMBL" id="LKMD01000104">
    <property type="protein sequence ID" value="PIA94261.1"/>
    <property type="molecule type" value="Genomic_DNA"/>
</dbReference>
<evidence type="ECO:0000313" key="14">
    <source>
        <dbReference type="EMBL" id="PIA94261.1"/>
    </source>
</evidence>
<dbReference type="UniPathway" id="UPA00094"/>
<keyword evidence="10 13" id="KW-0472">Membrane</keyword>
<evidence type="ECO:0000313" key="15">
    <source>
        <dbReference type="EMBL" id="WPB05466.1"/>
    </source>
</evidence>
<proteinExistence type="inferred from homology"/>
<organism evidence="14 16">
    <name type="scientific">Cercospora beticola</name>
    <name type="common">Sugarbeet leaf spot fungus</name>
    <dbReference type="NCBI Taxonomy" id="122368"/>
    <lineage>
        <taxon>Eukaryota</taxon>
        <taxon>Fungi</taxon>
        <taxon>Dikarya</taxon>
        <taxon>Ascomycota</taxon>
        <taxon>Pezizomycotina</taxon>
        <taxon>Dothideomycetes</taxon>
        <taxon>Dothideomycetidae</taxon>
        <taxon>Mycosphaerellales</taxon>
        <taxon>Mycosphaerellaceae</taxon>
        <taxon>Cercospora</taxon>
    </lineage>
</organism>
<keyword evidence="5 13" id="KW-0444">Lipid biosynthesis</keyword>
<feature type="transmembrane region" description="Helical" evidence="13">
    <location>
        <begin position="35"/>
        <end position="53"/>
    </location>
</feature>
<dbReference type="InterPro" id="IPR007482">
    <property type="entry name" value="Tyr_Pase-like_PTPLA"/>
</dbReference>
<dbReference type="EC" id="4.2.1.134" evidence="4 13"/>
<dbReference type="OrthoDB" id="46988at2759"/>
<keyword evidence="11 13" id="KW-0275">Fatty acid biosynthesis</keyword>
<evidence type="ECO:0000256" key="12">
    <source>
        <dbReference type="ARBA" id="ARBA00023239"/>
    </source>
</evidence>
<dbReference type="GO" id="GO:0030497">
    <property type="term" value="P:fatty acid elongation"/>
    <property type="evidence" value="ECO:0007669"/>
    <property type="project" value="TreeGrafter"/>
</dbReference>
<keyword evidence="8 13" id="KW-1133">Transmembrane helix</keyword>
<evidence type="ECO:0000256" key="4">
    <source>
        <dbReference type="ARBA" id="ARBA00013122"/>
    </source>
</evidence>
<evidence type="ECO:0000256" key="1">
    <source>
        <dbReference type="ARBA" id="ARBA00004141"/>
    </source>
</evidence>
<dbReference type="AlphaFoldDB" id="A0A2G5HNY0"/>
<comment type="subcellular location">
    <subcellularLocation>
        <location evidence="13">Endoplasmic reticulum membrane</location>
        <topology evidence="13">Multi-pass membrane protein</topology>
    </subcellularLocation>
    <subcellularLocation>
        <location evidence="1">Membrane</location>
        <topology evidence="1">Multi-pass membrane protein</topology>
    </subcellularLocation>
</comment>
<evidence type="ECO:0000256" key="13">
    <source>
        <dbReference type="RuleBase" id="RU363109"/>
    </source>
</evidence>
<keyword evidence="12 13" id="KW-0456">Lyase</keyword>
<evidence type="ECO:0000313" key="17">
    <source>
        <dbReference type="Proteomes" id="UP001302367"/>
    </source>
</evidence>
<reference evidence="14 16" key="1">
    <citation type="submission" date="2015-10" db="EMBL/GenBank/DDBJ databases">
        <title>The cercosporin biosynthetic gene cluster was horizontally transferred to several fungal lineages and shown to be expanded in Cercospora beticola based on microsynteny with recipient genomes.</title>
        <authorList>
            <person name="De Jonge R."/>
            <person name="Ebert M.K."/>
            <person name="Suttle J.C."/>
            <person name="Jurick Ii W.M."/>
            <person name="Secor G.A."/>
            <person name="Thomma B.P."/>
            <person name="Van De Peer Y."/>
            <person name="Bolton M.D."/>
        </authorList>
    </citation>
    <scope>NUCLEOTIDE SEQUENCE [LARGE SCALE GENOMIC DNA]</scope>
    <source>
        <strain evidence="14 16">09-40</strain>
    </source>
</reference>
<comment type="function">
    <text evidence="13">Catalyzes the third of the four reactions of the long-chain fatty acids elongation cycle. This endoplasmic reticulum-bound enzymatic process, allows the addition of two carbons to the chain of long- and very long-chain fatty acids/VLCFAs per cycle. This enzyme catalyzes the dehydration of the 3-hydroxyacyl-CoA intermediate into trans-2,3-enoyl-CoA, within each cycle of fatty acid elongation. Thereby, it participates to the production of VLCFAs of different chain lengths that are involved in multiple biological processes as precursors of membrane lipids and lipid mediators.</text>
</comment>
<evidence type="ECO:0000256" key="2">
    <source>
        <dbReference type="ARBA" id="ARBA00005194"/>
    </source>
</evidence>
<evidence type="ECO:0000256" key="9">
    <source>
        <dbReference type="ARBA" id="ARBA00023098"/>
    </source>
</evidence>
<keyword evidence="7 13" id="KW-0276">Fatty acid metabolism</keyword>
<comment type="similarity">
    <text evidence="3 13">Belongs to the very long-chain fatty acids dehydratase HACD family.</text>
</comment>
<comment type="caution">
    <text evidence="13">Lacks conserved residue(s) required for the propagation of feature annotation.</text>
</comment>
<evidence type="ECO:0000256" key="8">
    <source>
        <dbReference type="ARBA" id="ARBA00022989"/>
    </source>
</evidence>
<accession>A0A2G5HNY0</accession>
<dbReference type="EMBL" id="CP134189">
    <property type="protein sequence ID" value="WPB05466.1"/>
    <property type="molecule type" value="Genomic_DNA"/>
</dbReference>
<gene>
    <name evidence="14" type="ORF">CB0940_08875</name>
    <name evidence="15" type="ORF">RHO25_010118</name>
</gene>
<sequence length="231" mass="26191">MSSSNFQNLRQTSPKLFANMTPPPASRPSSSGRTLYLTVYNTIFSLLWLYVLVSTFKALPGGRLHVYSVVERDARMIQTLSLLDVVHSATGLIPAPLGSTFTQIATRVIQVWLIWAGFSMTTATSSAFPTLLIAWSIADTIRYAYLALNLHGKAPGWLVWLRYSMFYALYPVGIVCEWWLMYQAVTPAAEVSWILRPVFYFLLALYVPGSYMMFTYMIKQRRKVLSKKSKS</sequence>
<keyword evidence="6 13" id="KW-0812">Transmembrane</keyword>
<feature type="transmembrane region" description="Helical" evidence="13">
    <location>
        <begin position="112"/>
        <end position="138"/>
    </location>
</feature>
<feature type="transmembrane region" description="Helical" evidence="13">
    <location>
        <begin position="159"/>
        <end position="181"/>
    </location>
</feature>
<dbReference type="PANTHER" id="PTHR11035">
    <property type="entry name" value="VERY-LONG-CHAIN (3R)-3-HYDROXYACYL-COA DEHYDRATASE"/>
    <property type="match status" value="1"/>
</dbReference>
<evidence type="ECO:0000256" key="5">
    <source>
        <dbReference type="ARBA" id="ARBA00022516"/>
    </source>
</evidence>
<reference evidence="15 17" key="2">
    <citation type="submission" date="2023-09" db="EMBL/GenBank/DDBJ databases">
        <title>Complete-Gapless Cercospora beticola genome.</title>
        <authorList>
            <person name="Wyatt N.A."/>
            <person name="Spanner R.E."/>
            <person name="Bolton M.D."/>
        </authorList>
    </citation>
    <scope>NUCLEOTIDE SEQUENCE [LARGE SCALE GENOMIC DNA]</scope>
    <source>
        <strain evidence="15">Cb09-40</strain>
    </source>
</reference>
<dbReference type="PANTHER" id="PTHR11035:SF24">
    <property type="entry name" value="VERY-LONG-CHAIN (3R)-3-HYDROXYACYL-COA DEHYDRATASE"/>
    <property type="match status" value="1"/>
</dbReference>
<dbReference type="Pfam" id="PF04387">
    <property type="entry name" value="PTPLA"/>
    <property type="match status" value="1"/>
</dbReference>
<evidence type="ECO:0000256" key="11">
    <source>
        <dbReference type="ARBA" id="ARBA00023160"/>
    </source>
</evidence>
<evidence type="ECO:0000313" key="16">
    <source>
        <dbReference type="Proteomes" id="UP000230605"/>
    </source>
</evidence>
<keyword evidence="13" id="KW-0256">Endoplasmic reticulum</keyword>
<evidence type="ECO:0000256" key="6">
    <source>
        <dbReference type="ARBA" id="ARBA00022692"/>
    </source>
</evidence>
<dbReference type="Proteomes" id="UP000230605">
    <property type="component" value="Chromosome 6"/>
</dbReference>
<protein>
    <recommendedName>
        <fullName evidence="4 13">Very-long-chain (3R)-3-hydroxyacyl-CoA dehydratase</fullName>
        <ecNumber evidence="4 13">4.2.1.134</ecNumber>
    </recommendedName>
</protein>